<protein>
    <submittedName>
        <fullName evidence="2">Uncharacterized protein</fullName>
    </submittedName>
</protein>
<evidence type="ECO:0000256" key="1">
    <source>
        <dbReference type="SAM" id="MobiDB-lite"/>
    </source>
</evidence>
<accession>A0A2I1HRU0</accession>
<comment type="caution">
    <text evidence="2">The sequence shown here is derived from an EMBL/GenBank/DDBJ whole genome shotgun (WGS) entry which is preliminary data.</text>
</comment>
<proteinExistence type="predicted"/>
<keyword evidence="3" id="KW-1185">Reference proteome</keyword>
<evidence type="ECO:0000313" key="2">
    <source>
        <dbReference type="EMBL" id="PKY61577.1"/>
    </source>
</evidence>
<reference evidence="2 3" key="1">
    <citation type="submission" date="2015-10" db="EMBL/GenBank/DDBJ databases">
        <title>Genome analyses suggest a sexual origin of heterokaryosis in a supposedly ancient asexual fungus.</title>
        <authorList>
            <person name="Ropars J."/>
            <person name="Sedzielewska K."/>
            <person name="Noel J."/>
            <person name="Charron P."/>
            <person name="Farinelli L."/>
            <person name="Marton T."/>
            <person name="Kruger M."/>
            <person name="Pelin A."/>
            <person name="Brachmann A."/>
            <person name="Corradi N."/>
        </authorList>
    </citation>
    <scope>NUCLEOTIDE SEQUENCE [LARGE SCALE GENOMIC DNA]</scope>
    <source>
        <strain evidence="2 3">A4</strain>
    </source>
</reference>
<dbReference type="EMBL" id="LLXI01005550">
    <property type="protein sequence ID" value="PKY61577.1"/>
    <property type="molecule type" value="Genomic_DNA"/>
</dbReference>
<feature type="region of interest" description="Disordered" evidence="1">
    <location>
        <begin position="56"/>
        <end position="90"/>
    </location>
</feature>
<evidence type="ECO:0000313" key="3">
    <source>
        <dbReference type="Proteomes" id="UP000234323"/>
    </source>
</evidence>
<organism evidence="2 3">
    <name type="scientific">Rhizophagus irregularis</name>
    <dbReference type="NCBI Taxonomy" id="588596"/>
    <lineage>
        <taxon>Eukaryota</taxon>
        <taxon>Fungi</taxon>
        <taxon>Fungi incertae sedis</taxon>
        <taxon>Mucoromycota</taxon>
        <taxon>Glomeromycotina</taxon>
        <taxon>Glomeromycetes</taxon>
        <taxon>Glomerales</taxon>
        <taxon>Glomeraceae</taxon>
        <taxon>Rhizophagus</taxon>
    </lineage>
</organism>
<dbReference type="Proteomes" id="UP000234323">
    <property type="component" value="Unassembled WGS sequence"/>
</dbReference>
<name>A0A2I1HRU0_9GLOM</name>
<gene>
    <name evidence="2" type="ORF">RhiirA4_486744</name>
</gene>
<dbReference type="AlphaFoldDB" id="A0A2I1HRU0"/>
<sequence length="90" mass="9909">MGNNKKKNKTSVKKLSSYIPTQEFVDKFTQDLIHAVRSALVGLEYYPDNYTEKVIKPKVPGGDLVKPSSYSDKSPHGPLSSEPVSKPVSS</sequence>